<evidence type="ECO:0000313" key="2">
    <source>
        <dbReference type="EMBL" id="KKU56460.1"/>
    </source>
</evidence>
<keyword evidence="2" id="KW-0808">Transferase</keyword>
<sequence length="171" mass="18023">MNLSKFIEDLASSRPTPGGGAAAAVAGAMAAALVEMVAALPPPSASGASAARVKFKAQSAKLRKRLLELADEDCLAFEGVMAAYKLPKENRERGFEIEKALKKATEVPLETMKAAGGVEKLARKMVEKGNKNAVSDAKSAVYLAQAAQKSARENVEINQQSLAKLNLPKDL</sequence>
<dbReference type="Gene3D" id="1.20.120.680">
    <property type="entry name" value="Formiminotetrahydrofolate cyclodeaminase monomer, up-and-down helical bundle"/>
    <property type="match status" value="1"/>
</dbReference>
<dbReference type="Proteomes" id="UP000034607">
    <property type="component" value="Unassembled WGS sequence"/>
</dbReference>
<gene>
    <name evidence="2" type="ORF">UX78_C0008G0024</name>
</gene>
<reference evidence="2 3" key="1">
    <citation type="journal article" date="2015" name="Nature">
        <title>rRNA introns, odd ribosomes, and small enigmatic genomes across a large radiation of phyla.</title>
        <authorList>
            <person name="Brown C.T."/>
            <person name="Hug L.A."/>
            <person name="Thomas B.C."/>
            <person name="Sharon I."/>
            <person name="Castelle C.J."/>
            <person name="Singh A."/>
            <person name="Wilkins M.J."/>
            <person name="Williams K.H."/>
            <person name="Banfield J.F."/>
        </authorList>
    </citation>
    <scope>NUCLEOTIDE SEQUENCE [LARGE SCALE GENOMIC DNA]</scope>
</reference>
<evidence type="ECO:0000259" key="1">
    <source>
        <dbReference type="Pfam" id="PF04961"/>
    </source>
</evidence>
<proteinExistence type="predicted"/>
<dbReference type="SUPFAM" id="SSF101262">
    <property type="entry name" value="Methenyltetrahydrofolate cyclohydrolase-like"/>
    <property type="match status" value="1"/>
</dbReference>
<accession>A0A0G1UFG8</accession>
<dbReference type="EMBL" id="LCNM01000008">
    <property type="protein sequence ID" value="KKU56460.1"/>
    <property type="molecule type" value="Genomic_DNA"/>
</dbReference>
<comment type="caution">
    <text evidence="2">The sequence shown here is derived from an EMBL/GenBank/DDBJ whole genome shotgun (WGS) entry which is preliminary data.</text>
</comment>
<dbReference type="Pfam" id="PF04961">
    <property type="entry name" value="FTCD_C"/>
    <property type="match status" value="1"/>
</dbReference>
<organism evidence="2 3">
    <name type="scientific">Candidatus Amesbacteria bacterium GW2011_GWA2_47_11</name>
    <dbReference type="NCBI Taxonomy" id="1618357"/>
    <lineage>
        <taxon>Bacteria</taxon>
        <taxon>Candidatus Amesiibacteriota</taxon>
    </lineage>
</organism>
<dbReference type="InterPro" id="IPR007044">
    <property type="entry name" value="Cyclodeamin/CycHdrlase"/>
</dbReference>
<name>A0A0G1UFG8_9BACT</name>
<protein>
    <submittedName>
        <fullName evidence="2">Formiminotransferase-cyclodeaminase</fullName>
    </submittedName>
</protein>
<dbReference type="GO" id="GO:0016740">
    <property type="term" value="F:transferase activity"/>
    <property type="evidence" value="ECO:0007669"/>
    <property type="project" value="UniProtKB-KW"/>
</dbReference>
<evidence type="ECO:0000313" key="3">
    <source>
        <dbReference type="Proteomes" id="UP000034607"/>
    </source>
</evidence>
<feature type="domain" description="Cyclodeaminase/cyclohydrolase" evidence="1">
    <location>
        <begin position="3"/>
        <end position="162"/>
    </location>
</feature>
<dbReference type="AlphaFoldDB" id="A0A0G1UFG8"/>
<dbReference type="InterPro" id="IPR036178">
    <property type="entry name" value="Formintransfe-cycloase-like_sf"/>
</dbReference>